<reference evidence="2 3" key="1">
    <citation type="journal article" date="2016" name="Biochim. Biophys. Acta">
        <title>Photochemical characterization of actinorhodopsin and its functional existence in the natural host.</title>
        <authorList>
            <person name="Nakamura S."/>
            <person name="Kikukawa T."/>
            <person name="Tamogami J."/>
            <person name="Kamiya M."/>
            <person name="Aizawa T."/>
            <person name="Hahn M.W."/>
            <person name="Ihara K."/>
            <person name="Kamo N."/>
            <person name="Demura M."/>
        </authorList>
    </citation>
    <scope>NUCLEOTIDE SEQUENCE [LARGE SCALE GENOMIC DNA]</scope>
    <source>
        <strain evidence="2 3">MWH-Dar1</strain>
    </source>
</reference>
<dbReference type="EMBL" id="CP015208">
    <property type="protein sequence ID" value="AOY55525.1"/>
    <property type="molecule type" value="Genomic_DNA"/>
</dbReference>
<dbReference type="Proteomes" id="UP000243784">
    <property type="component" value="Chromosome"/>
</dbReference>
<sequence>MGSILGLDLGGTAIKSGVLSDSSQFIDTRNNPTPQNDPSGIAAAEALAEIVLDYKETHKLDAVGLVIPGLVDSERGISVFSGTLGWRNFAIVDEVEKRTGIRTYLEHDVTAAGIAELRLGASREFNDSILIQIGTGIAAAYVLNKKIFKPHSQMGEFGHAPIFNDRPCPCGLNGCLEMTASGGALSRNYAALTGEKISPLEIVERAKSGERQASDLWHEFGEAMAFGIAWLASTTGPEAVILGGGIAKAGAELIEVIEKGLQHRLSIHLKPKLVISELDDKAAAIGSAFSAKDRYLAS</sequence>
<dbReference type="SUPFAM" id="SSF53067">
    <property type="entry name" value="Actin-like ATPase domain"/>
    <property type="match status" value="1"/>
</dbReference>
<protein>
    <recommendedName>
        <fullName evidence="4">Glucokinase</fullName>
    </recommendedName>
</protein>
<dbReference type="Gene3D" id="3.30.420.40">
    <property type="match status" value="2"/>
</dbReference>
<dbReference type="Pfam" id="PF00480">
    <property type="entry name" value="ROK"/>
    <property type="match status" value="1"/>
</dbReference>
<accession>A0A1D9DXJ8</accession>
<evidence type="ECO:0000256" key="1">
    <source>
        <dbReference type="ARBA" id="ARBA00006479"/>
    </source>
</evidence>
<evidence type="ECO:0000313" key="2">
    <source>
        <dbReference type="EMBL" id="AOY55525.1"/>
    </source>
</evidence>
<dbReference type="PANTHER" id="PTHR18964">
    <property type="entry name" value="ROK (REPRESSOR, ORF, KINASE) FAMILY"/>
    <property type="match status" value="1"/>
</dbReference>
<dbReference type="InterPro" id="IPR043129">
    <property type="entry name" value="ATPase_NBD"/>
</dbReference>
<keyword evidence="3" id="KW-1185">Reference proteome</keyword>
<evidence type="ECO:0000313" key="3">
    <source>
        <dbReference type="Proteomes" id="UP000243784"/>
    </source>
</evidence>
<organism evidence="2 3">
    <name type="scientific">Candidatus Rhodoluna planktonica</name>
    <dbReference type="NCBI Taxonomy" id="535712"/>
    <lineage>
        <taxon>Bacteria</taxon>
        <taxon>Bacillati</taxon>
        <taxon>Actinomycetota</taxon>
        <taxon>Actinomycetes</taxon>
        <taxon>Micrococcales</taxon>
        <taxon>Microbacteriaceae</taxon>
        <taxon>Luna cluster</taxon>
        <taxon>Luna-1 subcluster</taxon>
        <taxon>Rhodoluna</taxon>
    </lineage>
</organism>
<dbReference type="STRING" id="535712.A4Z71_00430"/>
<dbReference type="KEGG" id="rpla:A4Z71_00430"/>
<comment type="similarity">
    <text evidence="1">Belongs to the ROK (NagC/XylR) family.</text>
</comment>
<dbReference type="PANTHER" id="PTHR18964:SF149">
    <property type="entry name" value="BIFUNCTIONAL UDP-N-ACETYLGLUCOSAMINE 2-EPIMERASE_N-ACETYLMANNOSAMINE KINASE"/>
    <property type="match status" value="1"/>
</dbReference>
<dbReference type="InterPro" id="IPR000600">
    <property type="entry name" value="ROK"/>
</dbReference>
<gene>
    <name evidence="2" type="ORF">A4Z71_00430</name>
</gene>
<name>A0A1D9DXJ8_9MICO</name>
<proteinExistence type="inferred from homology"/>
<dbReference type="OrthoDB" id="9810372at2"/>
<dbReference type="RefSeq" id="WP_070954043.1">
    <property type="nucleotide sequence ID" value="NZ_CP015208.1"/>
</dbReference>
<dbReference type="AlphaFoldDB" id="A0A1D9DXJ8"/>
<evidence type="ECO:0008006" key="4">
    <source>
        <dbReference type="Google" id="ProtNLM"/>
    </source>
</evidence>